<gene>
    <name evidence="9" type="ORF">JYB65_10865</name>
</gene>
<keyword evidence="3" id="KW-1003">Cell membrane</keyword>
<evidence type="ECO:0000256" key="5">
    <source>
        <dbReference type="ARBA" id="ARBA00022989"/>
    </source>
</evidence>
<evidence type="ECO:0000256" key="7">
    <source>
        <dbReference type="SAM" id="Phobius"/>
    </source>
</evidence>
<dbReference type="SUPFAM" id="SSF103481">
    <property type="entry name" value="Multidrug resistance efflux transporter EmrE"/>
    <property type="match status" value="2"/>
</dbReference>
<dbReference type="Pfam" id="PF00892">
    <property type="entry name" value="EamA"/>
    <property type="match status" value="2"/>
</dbReference>
<feature type="transmembrane region" description="Helical" evidence="7">
    <location>
        <begin position="178"/>
        <end position="198"/>
    </location>
</feature>
<dbReference type="PANTHER" id="PTHR42920">
    <property type="entry name" value="OS03G0707200 PROTEIN-RELATED"/>
    <property type="match status" value="1"/>
</dbReference>
<keyword evidence="6 7" id="KW-0472">Membrane</keyword>
<feature type="transmembrane region" description="Helical" evidence="7">
    <location>
        <begin position="152"/>
        <end position="171"/>
    </location>
</feature>
<dbReference type="InterPro" id="IPR037185">
    <property type="entry name" value="EmrE-like"/>
</dbReference>
<evidence type="ECO:0000256" key="2">
    <source>
        <dbReference type="ARBA" id="ARBA00007362"/>
    </source>
</evidence>
<evidence type="ECO:0000259" key="8">
    <source>
        <dbReference type="Pfam" id="PF00892"/>
    </source>
</evidence>
<evidence type="ECO:0000313" key="10">
    <source>
        <dbReference type="Proteomes" id="UP000664545"/>
    </source>
</evidence>
<dbReference type="InterPro" id="IPR000620">
    <property type="entry name" value="EamA_dom"/>
</dbReference>
<reference evidence="9" key="1">
    <citation type="submission" date="2021-02" db="EMBL/GenBank/DDBJ databases">
        <title>Abyssanaerobacter marinus gen.nov., sp., nov, anaerobic bacterium isolated from the Onnuri vent field of Indian Ocean and suggestion of Mogibacteriaceae fam. nov., and proposal of reclassification of ambiguous this family's genus member.</title>
        <authorList>
            <person name="Kim Y.J."/>
            <person name="Yang J.-A."/>
        </authorList>
    </citation>
    <scope>NUCLEOTIDE SEQUENCE</scope>
    <source>
        <strain evidence="9">DSM 2634</strain>
    </source>
</reference>
<accession>A0A939DA09</accession>
<dbReference type="AlphaFoldDB" id="A0A939DA09"/>
<protein>
    <submittedName>
        <fullName evidence="9">DMT family transporter</fullName>
    </submittedName>
</protein>
<feature type="transmembrane region" description="Helical" evidence="7">
    <location>
        <begin position="241"/>
        <end position="261"/>
    </location>
</feature>
<dbReference type="RefSeq" id="WP_206582697.1">
    <property type="nucleotide sequence ID" value="NZ_JAFJZZ010000004.1"/>
</dbReference>
<feature type="transmembrane region" description="Helical" evidence="7">
    <location>
        <begin position="67"/>
        <end position="91"/>
    </location>
</feature>
<proteinExistence type="inferred from homology"/>
<feature type="transmembrane region" description="Helical" evidence="7">
    <location>
        <begin position="210"/>
        <end position="229"/>
    </location>
</feature>
<feature type="domain" description="EamA" evidence="8">
    <location>
        <begin position="149"/>
        <end position="284"/>
    </location>
</feature>
<feature type="transmembrane region" description="Helical" evidence="7">
    <location>
        <begin position="32"/>
        <end position="55"/>
    </location>
</feature>
<dbReference type="InterPro" id="IPR051258">
    <property type="entry name" value="Diverse_Substrate_Transporter"/>
</dbReference>
<evidence type="ECO:0000313" key="9">
    <source>
        <dbReference type="EMBL" id="MBN7773865.1"/>
    </source>
</evidence>
<name>A0A939DA09_CLOAM</name>
<keyword evidence="10" id="KW-1185">Reference proteome</keyword>
<evidence type="ECO:0000256" key="1">
    <source>
        <dbReference type="ARBA" id="ARBA00004651"/>
    </source>
</evidence>
<evidence type="ECO:0000256" key="6">
    <source>
        <dbReference type="ARBA" id="ARBA00023136"/>
    </source>
</evidence>
<comment type="caution">
    <text evidence="9">The sequence shown here is derived from an EMBL/GenBank/DDBJ whole genome shotgun (WGS) entry which is preliminary data.</text>
</comment>
<dbReference type="Proteomes" id="UP000664545">
    <property type="component" value="Unassembled WGS sequence"/>
</dbReference>
<comment type="similarity">
    <text evidence="2">Belongs to the EamA transporter family.</text>
</comment>
<organism evidence="9 10">
    <name type="scientific">Clostridium aminobutyricum</name>
    <dbReference type="NCBI Taxonomy" id="33953"/>
    <lineage>
        <taxon>Bacteria</taxon>
        <taxon>Bacillati</taxon>
        <taxon>Bacillota</taxon>
        <taxon>Clostridia</taxon>
        <taxon>Eubacteriales</taxon>
        <taxon>Clostridiaceae</taxon>
        <taxon>Clostridium</taxon>
    </lineage>
</organism>
<evidence type="ECO:0000256" key="4">
    <source>
        <dbReference type="ARBA" id="ARBA00022692"/>
    </source>
</evidence>
<sequence length="304" mass="33345">MKNKTMGYEALLLVQCFIWGVGNPIMKIGLDVITPLFCLSARYIAAFLFFMLIFGRRVLKNVTKKHLMAYLIISIFTAASFITGAFALVYATATNTGFLMATTVLFTPFLSYLILHSKLDKKHMIPIGIVTLGLYLLCSGEGQFSFGLGEGLALICAITGACMLVFSSKYLEDMDPLTTSVMQTGFTGVFCLIFAFLFEDFPDVTNIPLVGWGVILYLAIGCTCIAYVIQNIALRHVPATFVALSFCTEPIFTAIASFFLLREILSWKGLIGAALIMTSIIIASLLPEETDDCEPNQCVPISEE</sequence>
<comment type="subcellular location">
    <subcellularLocation>
        <location evidence="1">Cell membrane</location>
        <topology evidence="1">Multi-pass membrane protein</topology>
    </subcellularLocation>
</comment>
<dbReference type="EMBL" id="JAFJZZ010000004">
    <property type="protein sequence ID" value="MBN7773865.1"/>
    <property type="molecule type" value="Genomic_DNA"/>
</dbReference>
<feature type="domain" description="EamA" evidence="8">
    <location>
        <begin position="10"/>
        <end position="137"/>
    </location>
</feature>
<keyword evidence="5 7" id="KW-1133">Transmembrane helix</keyword>
<dbReference type="PANTHER" id="PTHR42920:SF5">
    <property type="entry name" value="EAMA DOMAIN-CONTAINING PROTEIN"/>
    <property type="match status" value="1"/>
</dbReference>
<feature type="transmembrane region" description="Helical" evidence="7">
    <location>
        <begin position="97"/>
        <end position="115"/>
    </location>
</feature>
<evidence type="ECO:0000256" key="3">
    <source>
        <dbReference type="ARBA" id="ARBA00022475"/>
    </source>
</evidence>
<keyword evidence="4 7" id="KW-0812">Transmembrane</keyword>
<feature type="transmembrane region" description="Helical" evidence="7">
    <location>
        <begin position="267"/>
        <end position="286"/>
    </location>
</feature>
<dbReference type="GO" id="GO:0005886">
    <property type="term" value="C:plasma membrane"/>
    <property type="evidence" value="ECO:0007669"/>
    <property type="project" value="UniProtKB-SubCell"/>
</dbReference>